<dbReference type="InterPro" id="IPR013969">
    <property type="entry name" value="Oligosacch_biosynth_Alg14"/>
</dbReference>
<dbReference type="Proteomes" id="UP000027647">
    <property type="component" value="Unassembled WGS sequence"/>
</dbReference>
<accession>A0A074M5P7</accession>
<name>A0A074M5P7_ERYLO</name>
<proteinExistence type="predicted"/>
<evidence type="ECO:0000313" key="1">
    <source>
        <dbReference type="EMBL" id="KEO88614.1"/>
    </source>
</evidence>
<dbReference type="AlphaFoldDB" id="A0A074M5P7"/>
<dbReference type="OrthoDB" id="555447at2"/>
<dbReference type="GO" id="GO:0006488">
    <property type="term" value="P:dolichol-linked oligosaccharide biosynthetic process"/>
    <property type="evidence" value="ECO:0007669"/>
    <property type="project" value="InterPro"/>
</dbReference>
<protein>
    <submittedName>
        <fullName evidence="1">Glucuronosyltransferase</fullName>
    </submittedName>
</protein>
<organism evidence="1 2">
    <name type="scientific">Erythrobacter longus</name>
    <dbReference type="NCBI Taxonomy" id="1044"/>
    <lineage>
        <taxon>Bacteria</taxon>
        <taxon>Pseudomonadati</taxon>
        <taxon>Pseudomonadota</taxon>
        <taxon>Alphaproteobacteria</taxon>
        <taxon>Sphingomonadales</taxon>
        <taxon>Erythrobacteraceae</taxon>
        <taxon>Erythrobacter/Porphyrobacter group</taxon>
        <taxon>Erythrobacter</taxon>
    </lineage>
</organism>
<dbReference type="EMBL" id="JMIW01000009">
    <property type="protein sequence ID" value="KEO88614.1"/>
    <property type="molecule type" value="Genomic_DNA"/>
</dbReference>
<dbReference type="Gene3D" id="3.40.50.2000">
    <property type="entry name" value="Glycogen Phosphorylase B"/>
    <property type="match status" value="1"/>
</dbReference>
<gene>
    <name evidence="1" type="ORF">EH31_16800</name>
</gene>
<dbReference type="STRING" id="1044.EH31_16800"/>
<reference evidence="1 2" key="1">
    <citation type="submission" date="2014-04" db="EMBL/GenBank/DDBJ databases">
        <title>A comprehensive comparison of genomes of Erythrobacter spp. strains.</title>
        <authorList>
            <person name="Zheng Q."/>
        </authorList>
    </citation>
    <scope>NUCLEOTIDE SEQUENCE [LARGE SCALE GENOMIC DNA]</scope>
    <source>
        <strain evidence="1 2">DSM 6997</strain>
    </source>
</reference>
<sequence length="152" mass="16535">MTNTSRKVLAVASGGGHWEQLMLLRDTLDNYDVRFATTDPLIAKQRGIADAETLPDCNQNTPVKALFCAVAALRIVLKHRPDVILSTGAAPGYFCLLAGRLVGARTLWIDSVANGEQLSMCGKLSRRTAHECLTQWEHLADGDAVKYRGAVL</sequence>
<keyword evidence="2" id="KW-1185">Reference proteome</keyword>
<dbReference type="GO" id="GO:0016740">
    <property type="term" value="F:transferase activity"/>
    <property type="evidence" value="ECO:0007669"/>
    <property type="project" value="UniProtKB-KW"/>
</dbReference>
<keyword evidence="1" id="KW-0808">Transferase</keyword>
<dbReference type="RefSeq" id="WP_034962290.1">
    <property type="nucleotide sequence ID" value="NZ_JMIW01000009.1"/>
</dbReference>
<dbReference type="eggNOG" id="COG0707">
    <property type="taxonomic scope" value="Bacteria"/>
</dbReference>
<evidence type="ECO:0000313" key="2">
    <source>
        <dbReference type="Proteomes" id="UP000027647"/>
    </source>
</evidence>
<dbReference type="Pfam" id="PF08660">
    <property type="entry name" value="Alg14"/>
    <property type="match status" value="1"/>
</dbReference>
<comment type="caution">
    <text evidence="1">The sequence shown here is derived from an EMBL/GenBank/DDBJ whole genome shotgun (WGS) entry which is preliminary data.</text>
</comment>